<dbReference type="AlphaFoldDB" id="A0A225DZJ0"/>
<dbReference type="Proteomes" id="UP000214646">
    <property type="component" value="Unassembled WGS sequence"/>
</dbReference>
<feature type="region of interest" description="Disordered" evidence="1">
    <location>
        <begin position="1"/>
        <end position="36"/>
    </location>
</feature>
<keyword evidence="3" id="KW-1185">Reference proteome</keyword>
<name>A0A225DZJ0_9BACT</name>
<protein>
    <submittedName>
        <fullName evidence="2">Uncharacterized protein</fullName>
    </submittedName>
</protein>
<dbReference type="EMBL" id="NIDE01000001">
    <property type="protein sequence ID" value="OWK46383.1"/>
    <property type="molecule type" value="Genomic_DNA"/>
</dbReference>
<accession>A0A225DZJ0</accession>
<proteinExistence type="predicted"/>
<evidence type="ECO:0000313" key="2">
    <source>
        <dbReference type="EMBL" id="OWK46383.1"/>
    </source>
</evidence>
<comment type="caution">
    <text evidence="2">The sequence shown here is derived from an EMBL/GenBank/DDBJ whole genome shotgun (WGS) entry which is preliminary data.</text>
</comment>
<reference evidence="3" key="1">
    <citation type="submission" date="2017-06" db="EMBL/GenBank/DDBJ databases">
        <title>Genome analysis of Fimbriiglobus ruber SP5, the first member of the order Planctomycetales with confirmed chitinolytic capability.</title>
        <authorList>
            <person name="Ravin N.V."/>
            <person name="Rakitin A.L."/>
            <person name="Ivanova A.A."/>
            <person name="Beletsky A.V."/>
            <person name="Kulichevskaya I.S."/>
            <person name="Mardanov A.V."/>
            <person name="Dedysh S.N."/>
        </authorList>
    </citation>
    <scope>NUCLEOTIDE SEQUENCE [LARGE SCALE GENOMIC DNA]</scope>
    <source>
        <strain evidence="3">SP5</strain>
    </source>
</reference>
<organism evidence="2 3">
    <name type="scientific">Fimbriiglobus ruber</name>
    <dbReference type="NCBI Taxonomy" id="1908690"/>
    <lineage>
        <taxon>Bacteria</taxon>
        <taxon>Pseudomonadati</taxon>
        <taxon>Planctomycetota</taxon>
        <taxon>Planctomycetia</taxon>
        <taxon>Gemmatales</taxon>
        <taxon>Gemmataceae</taxon>
        <taxon>Fimbriiglobus</taxon>
    </lineage>
</organism>
<sequence>MENPPKGALKFQLASMAPPPPPGFTPSARSAGGPVIPPKYTTPDNGLSFDYSGGNKTFNIDIK</sequence>
<evidence type="ECO:0000313" key="3">
    <source>
        <dbReference type="Proteomes" id="UP000214646"/>
    </source>
</evidence>
<gene>
    <name evidence="2" type="ORF">FRUB_00082</name>
</gene>
<evidence type="ECO:0000256" key="1">
    <source>
        <dbReference type="SAM" id="MobiDB-lite"/>
    </source>
</evidence>